<evidence type="ECO:0000256" key="2">
    <source>
        <dbReference type="SAM" id="MobiDB-lite"/>
    </source>
</evidence>
<dbReference type="PIRSF" id="PIRSF005962">
    <property type="entry name" value="Pept_M20D_amidohydro"/>
    <property type="match status" value="1"/>
</dbReference>
<dbReference type="NCBIfam" id="TIGR01891">
    <property type="entry name" value="amidohydrolases"/>
    <property type="match status" value="1"/>
</dbReference>
<dbReference type="EMBL" id="UARK01000001">
    <property type="protein sequence ID" value="SPW23935.1"/>
    <property type="molecule type" value="Genomic_DNA"/>
</dbReference>
<dbReference type="Proteomes" id="UP000249886">
    <property type="component" value="Unassembled WGS sequence"/>
</dbReference>
<feature type="binding site" evidence="1">
    <location>
        <position position="158"/>
    </location>
    <ligand>
        <name>Mn(2+)</name>
        <dbReference type="ChEBI" id="CHEBI:29035"/>
        <label>2</label>
    </ligand>
</feature>
<feature type="binding site" evidence="1">
    <location>
        <position position="418"/>
    </location>
    <ligand>
        <name>Mn(2+)</name>
        <dbReference type="ChEBI" id="CHEBI:29035"/>
        <label>2</label>
    </ligand>
</feature>
<evidence type="ECO:0000313" key="4">
    <source>
        <dbReference type="Proteomes" id="UP000249886"/>
    </source>
</evidence>
<comment type="caution">
    <text evidence="3">The sequence shown here is derived from an EMBL/GenBank/DDBJ whole genome shotgun (WGS) entry which is preliminary data.</text>
</comment>
<dbReference type="Gene3D" id="3.40.630.10">
    <property type="entry name" value="Zn peptidases"/>
    <property type="match status" value="1"/>
</dbReference>
<dbReference type="GeneID" id="84573250"/>
<feature type="binding site" evidence="1">
    <location>
        <position position="160"/>
    </location>
    <ligand>
        <name>Mn(2+)</name>
        <dbReference type="ChEBI" id="CHEBI:29035"/>
        <label>2</label>
    </ligand>
</feature>
<dbReference type="PANTHER" id="PTHR11014">
    <property type="entry name" value="PEPTIDASE M20 FAMILY MEMBER"/>
    <property type="match status" value="1"/>
</dbReference>
<dbReference type="InterPro" id="IPR002933">
    <property type="entry name" value="Peptidase_M20"/>
</dbReference>
<organism evidence="3 4">
    <name type="scientific">Corynebacterium matruchotii</name>
    <dbReference type="NCBI Taxonomy" id="43768"/>
    <lineage>
        <taxon>Bacteria</taxon>
        <taxon>Bacillati</taxon>
        <taxon>Actinomycetota</taxon>
        <taxon>Actinomycetes</taxon>
        <taxon>Mycobacteriales</taxon>
        <taxon>Corynebacteriaceae</taxon>
        <taxon>Corynebacterium</taxon>
    </lineage>
</organism>
<dbReference type="InterPro" id="IPR036264">
    <property type="entry name" value="Bact_exopeptidase_dim_dom"/>
</dbReference>
<feature type="compositionally biased region" description="Basic and acidic residues" evidence="2">
    <location>
        <begin position="10"/>
        <end position="20"/>
    </location>
</feature>
<proteinExistence type="predicted"/>
<feature type="compositionally biased region" description="Low complexity" evidence="2">
    <location>
        <begin position="27"/>
        <end position="50"/>
    </location>
</feature>
<keyword evidence="3" id="KW-0645">Protease</keyword>
<dbReference type="EC" id="3.-.-.-" evidence="3"/>
<dbReference type="SUPFAM" id="SSF53187">
    <property type="entry name" value="Zn-dependent exopeptidases"/>
    <property type="match status" value="1"/>
</dbReference>
<dbReference type="RefSeq" id="WP_005524478.1">
    <property type="nucleotide sequence ID" value="NZ_CP050134.2"/>
</dbReference>
<evidence type="ECO:0000256" key="1">
    <source>
        <dbReference type="PIRSR" id="PIRSR005962-1"/>
    </source>
</evidence>
<protein>
    <submittedName>
        <fullName evidence="3">Metal-dependentamidase/aminoacylase/carboxypeptidase</fullName>
        <ecNumber evidence="3">3.-.-.-</ecNumber>
    </submittedName>
</protein>
<name>A0A6H9XGV8_9CORY</name>
<comment type="cofactor">
    <cofactor evidence="1">
        <name>Mn(2+)</name>
        <dbReference type="ChEBI" id="CHEBI:29035"/>
    </cofactor>
    <text evidence="1">The Mn(2+) ion enhances activity.</text>
</comment>
<accession>A0A6H9XGV8</accession>
<dbReference type="GO" id="GO:0004180">
    <property type="term" value="F:carboxypeptidase activity"/>
    <property type="evidence" value="ECO:0007669"/>
    <property type="project" value="UniProtKB-KW"/>
</dbReference>
<gene>
    <name evidence="3" type="primary">amiA</name>
    <name evidence="3" type="ORF">NCTC10254_00299</name>
</gene>
<dbReference type="Gene3D" id="3.30.70.360">
    <property type="match status" value="1"/>
</dbReference>
<reference evidence="3 4" key="1">
    <citation type="submission" date="2018-06" db="EMBL/GenBank/DDBJ databases">
        <authorList>
            <consortium name="Pathogen Informatics"/>
            <person name="Doyle S."/>
        </authorList>
    </citation>
    <scope>NUCLEOTIDE SEQUENCE [LARGE SCALE GENOMIC DNA]</scope>
    <source>
        <strain evidence="3 4">NCTC10254</strain>
    </source>
</reference>
<sequence length="453" mass="48718">MENTVKQHHSSSDNHDEHTPDNNMPNGCETCDATETGTTETAGDAGEPATSVVPATSLADIAHEWLADHTTELYEWRWDFHAHPELSDQEYRTTASINSILRDHGLTPHLFPNTGLMVDIGPDTPEKIAFRADIDALPIQEHTGCEHSSQNAGVMHACGHDIHITVALGLACVLAEADRRGLIKIGIRIIFQPAEEVMDSGAPELIQLGVLERISNIFAIHAEPKIRTGMIGVRVGPITSAGDVIEVKVTGSGGHSSRPHLTNDVVYALAKIVTDLPGLLTRRVDPRTATVMVFGAINAGFAPNAIPEEGTIRGTIRTGDIHVWRKIQPLLEELIGAIVAPTGAQYQITYVKGVPPVINDDVATAILADAARTMDPQAVVQAPQSSGGEDFSWYLEHVAGSMARLGCWDGVSEKGDLHKANMLADEKCIPVGVRLFAGVADRFNSHADQVFVV</sequence>
<keyword evidence="1" id="KW-0464">Manganese</keyword>
<dbReference type="PANTHER" id="PTHR11014:SF63">
    <property type="entry name" value="METALLOPEPTIDASE, PUTATIVE (AFU_ORTHOLOGUE AFUA_6G09600)-RELATED"/>
    <property type="match status" value="1"/>
</dbReference>
<keyword evidence="3" id="KW-0121">Carboxypeptidase</keyword>
<keyword evidence="3" id="KW-0378">Hydrolase</keyword>
<evidence type="ECO:0000313" key="3">
    <source>
        <dbReference type="EMBL" id="SPW23935.1"/>
    </source>
</evidence>
<feature type="binding site" evidence="1">
    <location>
        <position position="196"/>
    </location>
    <ligand>
        <name>Mn(2+)</name>
        <dbReference type="ChEBI" id="CHEBI:29035"/>
        <label>2</label>
    </ligand>
</feature>
<dbReference type="InterPro" id="IPR017439">
    <property type="entry name" value="Amidohydrolase"/>
</dbReference>
<dbReference type="GO" id="GO:0046872">
    <property type="term" value="F:metal ion binding"/>
    <property type="evidence" value="ECO:0007669"/>
    <property type="project" value="UniProtKB-KW"/>
</dbReference>
<dbReference type="AlphaFoldDB" id="A0A6H9XGV8"/>
<feature type="binding site" evidence="1">
    <location>
        <position position="221"/>
    </location>
    <ligand>
        <name>Mn(2+)</name>
        <dbReference type="ChEBI" id="CHEBI:29035"/>
        <label>2</label>
    </ligand>
</feature>
<dbReference type="SUPFAM" id="SSF55031">
    <property type="entry name" value="Bacterial exopeptidase dimerisation domain"/>
    <property type="match status" value="1"/>
</dbReference>
<feature type="region of interest" description="Disordered" evidence="2">
    <location>
        <begin position="1"/>
        <end position="50"/>
    </location>
</feature>
<dbReference type="Pfam" id="PF01546">
    <property type="entry name" value="Peptidase_M20"/>
    <property type="match status" value="1"/>
</dbReference>
<dbReference type="Pfam" id="PF07687">
    <property type="entry name" value="M20_dimer"/>
    <property type="match status" value="1"/>
</dbReference>
<dbReference type="InterPro" id="IPR011650">
    <property type="entry name" value="Peptidase_M20_dimer"/>
</dbReference>
<keyword evidence="1" id="KW-0479">Metal-binding</keyword>